<evidence type="ECO:0000256" key="5">
    <source>
        <dbReference type="ARBA" id="ARBA00023163"/>
    </source>
</evidence>
<dbReference type="SUPFAM" id="SSF54447">
    <property type="entry name" value="ssDNA-binding transcriptional regulator domain"/>
    <property type="match status" value="1"/>
</dbReference>
<dbReference type="GO" id="GO:0003713">
    <property type="term" value="F:transcription coactivator activity"/>
    <property type="evidence" value="ECO:0007669"/>
    <property type="project" value="InterPro"/>
</dbReference>
<dbReference type="InterPro" id="IPR045125">
    <property type="entry name" value="Sub1/Tcp4-like"/>
</dbReference>
<evidence type="ECO:0000256" key="4">
    <source>
        <dbReference type="ARBA" id="ARBA00023125"/>
    </source>
</evidence>
<keyword evidence="9" id="KW-1185">Reference proteome</keyword>
<evidence type="ECO:0000313" key="9">
    <source>
        <dbReference type="Proteomes" id="UP001295684"/>
    </source>
</evidence>
<accession>A0AAD1Y7V8</accession>
<dbReference type="InterPro" id="IPR003173">
    <property type="entry name" value="PC4_C"/>
</dbReference>
<evidence type="ECO:0000256" key="3">
    <source>
        <dbReference type="ARBA" id="ARBA00023015"/>
    </source>
</evidence>
<keyword evidence="4" id="KW-0238">DNA-binding</keyword>
<proteinExistence type="inferred from homology"/>
<sequence>MEESKEVVLQIDEKTRVQVTKKGRNVLVDIREMYTDGNGKLQPGRKGFCFSAEGWGLFQGLVGDIDLALKQLQEE</sequence>
<comment type="caution">
    <text evidence="8">The sequence shown here is derived from an EMBL/GenBank/DDBJ whole genome shotgun (WGS) entry which is preliminary data.</text>
</comment>
<organism evidence="8 9">
    <name type="scientific">Euplotes crassus</name>
    <dbReference type="NCBI Taxonomy" id="5936"/>
    <lineage>
        <taxon>Eukaryota</taxon>
        <taxon>Sar</taxon>
        <taxon>Alveolata</taxon>
        <taxon>Ciliophora</taxon>
        <taxon>Intramacronucleata</taxon>
        <taxon>Spirotrichea</taxon>
        <taxon>Hypotrichia</taxon>
        <taxon>Euplotida</taxon>
        <taxon>Euplotidae</taxon>
        <taxon>Moneuplotes</taxon>
    </lineage>
</organism>
<evidence type="ECO:0000259" key="7">
    <source>
        <dbReference type="Pfam" id="PF02229"/>
    </source>
</evidence>
<dbReference type="GO" id="GO:0060261">
    <property type="term" value="P:positive regulation of transcription initiation by RNA polymerase II"/>
    <property type="evidence" value="ECO:0007669"/>
    <property type="project" value="InterPro"/>
</dbReference>
<dbReference type="InterPro" id="IPR009044">
    <property type="entry name" value="ssDNA-bd_transcriptional_reg"/>
</dbReference>
<dbReference type="Proteomes" id="UP001295684">
    <property type="component" value="Unassembled WGS sequence"/>
</dbReference>
<evidence type="ECO:0000256" key="1">
    <source>
        <dbReference type="ARBA" id="ARBA00004123"/>
    </source>
</evidence>
<dbReference type="GO" id="GO:0005634">
    <property type="term" value="C:nucleus"/>
    <property type="evidence" value="ECO:0007669"/>
    <property type="project" value="UniProtKB-SubCell"/>
</dbReference>
<dbReference type="PANTHER" id="PTHR13215">
    <property type="entry name" value="RNA POLYMERASE II TRANSCRIPTIONAL COACTIVATOR"/>
    <property type="match status" value="1"/>
</dbReference>
<evidence type="ECO:0000313" key="8">
    <source>
        <dbReference type="EMBL" id="CAI2386289.1"/>
    </source>
</evidence>
<keyword evidence="5" id="KW-0804">Transcription</keyword>
<reference evidence="8" key="1">
    <citation type="submission" date="2023-07" db="EMBL/GenBank/DDBJ databases">
        <authorList>
            <consortium name="AG Swart"/>
            <person name="Singh M."/>
            <person name="Singh A."/>
            <person name="Seah K."/>
            <person name="Emmerich C."/>
        </authorList>
    </citation>
    <scope>NUCLEOTIDE SEQUENCE</scope>
    <source>
        <strain evidence="8">DP1</strain>
    </source>
</reference>
<dbReference type="EMBL" id="CAMPGE010028787">
    <property type="protein sequence ID" value="CAI2386289.1"/>
    <property type="molecule type" value="Genomic_DNA"/>
</dbReference>
<protein>
    <recommendedName>
        <fullName evidence="7">Transcriptional coactivator p15 (PC4) C-terminal domain-containing protein</fullName>
    </recommendedName>
</protein>
<evidence type="ECO:0000256" key="2">
    <source>
        <dbReference type="ARBA" id="ARBA00009001"/>
    </source>
</evidence>
<dbReference type="AlphaFoldDB" id="A0AAD1Y7V8"/>
<keyword evidence="3" id="KW-0805">Transcription regulation</keyword>
<comment type="subcellular location">
    <subcellularLocation>
        <location evidence="1">Nucleus</location>
    </subcellularLocation>
</comment>
<dbReference type="GO" id="GO:0003677">
    <property type="term" value="F:DNA binding"/>
    <property type="evidence" value="ECO:0007669"/>
    <property type="project" value="UniProtKB-KW"/>
</dbReference>
<dbReference type="Pfam" id="PF02229">
    <property type="entry name" value="PC4"/>
    <property type="match status" value="1"/>
</dbReference>
<gene>
    <name evidence="8" type="ORF">ECRASSUSDP1_LOCUS27899</name>
</gene>
<dbReference type="Gene3D" id="2.30.31.10">
    <property type="entry name" value="Transcriptional Coactivator Pc4, Chain A"/>
    <property type="match status" value="1"/>
</dbReference>
<name>A0AAD1Y7V8_EUPCR</name>
<comment type="similarity">
    <text evidence="2">Belongs to the transcriptional coactivator PC4 family.</text>
</comment>
<evidence type="ECO:0000256" key="6">
    <source>
        <dbReference type="ARBA" id="ARBA00023242"/>
    </source>
</evidence>
<keyword evidence="6" id="KW-0539">Nucleus</keyword>
<feature type="domain" description="Transcriptional coactivator p15 (PC4) C-terminal" evidence="7">
    <location>
        <begin position="10"/>
        <end position="55"/>
    </location>
</feature>